<dbReference type="SMART" id="SM00220">
    <property type="entry name" value="S_TKc"/>
    <property type="match status" value="1"/>
</dbReference>
<evidence type="ECO:0000256" key="1">
    <source>
        <dbReference type="ARBA" id="ARBA00022527"/>
    </source>
</evidence>
<evidence type="ECO:0000256" key="6">
    <source>
        <dbReference type="SAM" id="Coils"/>
    </source>
</evidence>
<dbReference type="GO" id="GO:0016605">
    <property type="term" value="C:PML body"/>
    <property type="evidence" value="ECO:0007669"/>
    <property type="project" value="TreeGrafter"/>
</dbReference>
<dbReference type="GO" id="GO:0007224">
    <property type="term" value="P:smoothened signaling pathway"/>
    <property type="evidence" value="ECO:0007669"/>
    <property type="project" value="TreeGrafter"/>
</dbReference>
<sequence>MLTSLAPSPTERVTGLQLDFFTILTIWAFCSGTAWGQSAVEMDSSLSEDPLVPLLELSGYLVQKTLERGAFGVVYQCTALDTNKTVAVKALSHKENAKEEISALEQLKKLDLDKNNLVRFNRHFEFPNNIFLEFEKLDMELLELVQSFNRPMPLSEIQMITQQMLVALNALKSIKMVHRDIKIDNIMLVNHQLHPFKVKLIDFGLACHVSELNRGDIFYNLEGRAPEISLGLPLNEAVDMWALGCLVASMYIAKFIYSGACELGKMGAIVQLHGQPDEQLLNTGMYTKRYFHRESPSIAMTRLGTAGNEDTRAFVDLLKRMLQVDPGKRIAPSEALRHPFITMKYFPSDFSSGPSYHGKTVASQNDRPPSLGTLQEDLALCMNDELTAASERTTENNSHISAETLPVSTNRIWDGDQGGANRGNMGSKVRSRNCFFKKIRRFVSRLFRSIH</sequence>
<evidence type="ECO:0000256" key="5">
    <source>
        <dbReference type="ARBA" id="ARBA00022840"/>
    </source>
</evidence>
<dbReference type="InParanoid" id="A0A3P8W2G8"/>
<dbReference type="InterPro" id="IPR050494">
    <property type="entry name" value="Ser_Thr_dual-spec_kinase"/>
</dbReference>
<dbReference type="GO" id="GO:0004713">
    <property type="term" value="F:protein tyrosine kinase activity"/>
    <property type="evidence" value="ECO:0007669"/>
    <property type="project" value="TreeGrafter"/>
</dbReference>
<dbReference type="PANTHER" id="PTHR24058:SF53">
    <property type="entry name" value="HOMEODOMAIN-INTERACTING PROTEIN KINASE 2"/>
    <property type="match status" value="1"/>
</dbReference>
<feature type="coiled-coil region" evidence="6">
    <location>
        <begin position="87"/>
        <end position="114"/>
    </location>
</feature>
<dbReference type="GO" id="GO:0003713">
    <property type="term" value="F:transcription coactivator activity"/>
    <property type="evidence" value="ECO:0007669"/>
    <property type="project" value="TreeGrafter"/>
</dbReference>
<organism evidence="8 9">
    <name type="scientific">Cynoglossus semilaevis</name>
    <name type="common">Tongue sole</name>
    <dbReference type="NCBI Taxonomy" id="244447"/>
    <lineage>
        <taxon>Eukaryota</taxon>
        <taxon>Metazoa</taxon>
        <taxon>Chordata</taxon>
        <taxon>Craniata</taxon>
        <taxon>Vertebrata</taxon>
        <taxon>Euteleostomi</taxon>
        <taxon>Actinopterygii</taxon>
        <taxon>Neopterygii</taxon>
        <taxon>Teleostei</taxon>
        <taxon>Neoteleostei</taxon>
        <taxon>Acanthomorphata</taxon>
        <taxon>Carangaria</taxon>
        <taxon>Pleuronectiformes</taxon>
        <taxon>Pleuronectoidei</taxon>
        <taxon>Cynoglossidae</taxon>
        <taxon>Cynoglossinae</taxon>
        <taxon>Cynoglossus</taxon>
    </lineage>
</organism>
<keyword evidence="3" id="KW-0547">Nucleotide-binding</keyword>
<dbReference type="Ensembl" id="ENSCSET00000020958.1">
    <property type="protein sequence ID" value="ENSCSEP00000020697.1"/>
    <property type="gene ID" value="ENSCSEG00000012987.1"/>
</dbReference>
<dbReference type="Proteomes" id="UP000265120">
    <property type="component" value="Chromosome 13"/>
</dbReference>
<dbReference type="InterPro" id="IPR000719">
    <property type="entry name" value="Prot_kinase_dom"/>
</dbReference>
<dbReference type="PROSITE" id="PS50011">
    <property type="entry name" value="PROTEIN_KINASE_DOM"/>
    <property type="match status" value="1"/>
</dbReference>
<dbReference type="InterPro" id="IPR008271">
    <property type="entry name" value="Ser/Thr_kinase_AS"/>
</dbReference>
<dbReference type="STRING" id="244447.ENSCSEP00000020697"/>
<dbReference type="PROSITE" id="PS00108">
    <property type="entry name" value="PROTEIN_KINASE_ST"/>
    <property type="match status" value="1"/>
</dbReference>
<evidence type="ECO:0000313" key="8">
    <source>
        <dbReference type="Ensembl" id="ENSCSEP00000020697.1"/>
    </source>
</evidence>
<dbReference type="GO" id="GO:0005524">
    <property type="term" value="F:ATP binding"/>
    <property type="evidence" value="ECO:0007669"/>
    <property type="project" value="UniProtKB-KW"/>
</dbReference>
<dbReference type="GO" id="GO:0046332">
    <property type="term" value="F:SMAD binding"/>
    <property type="evidence" value="ECO:0007669"/>
    <property type="project" value="TreeGrafter"/>
</dbReference>
<feature type="domain" description="Protein kinase" evidence="7">
    <location>
        <begin position="60"/>
        <end position="341"/>
    </location>
</feature>
<proteinExistence type="predicted"/>
<keyword evidence="1" id="KW-0723">Serine/threonine-protein kinase</keyword>
<dbReference type="Gene3D" id="1.10.510.10">
    <property type="entry name" value="Transferase(Phosphotransferase) domain 1"/>
    <property type="match status" value="1"/>
</dbReference>
<evidence type="ECO:0000313" key="9">
    <source>
        <dbReference type="Proteomes" id="UP000265120"/>
    </source>
</evidence>
<dbReference type="SUPFAM" id="SSF56112">
    <property type="entry name" value="Protein kinase-like (PK-like)"/>
    <property type="match status" value="1"/>
</dbReference>
<reference evidence="8" key="2">
    <citation type="submission" date="2025-08" db="UniProtKB">
        <authorList>
            <consortium name="Ensembl"/>
        </authorList>
    </citation>
    <scope>IDENTIFICATION</scope>
</reference>
<name>A0A3P8W2G8_CYNSE</name>
<dbReference type="GO" id="GO:0005737">
    <property type="term" value="C:cytoplasm"/>
    <property type="evidence" value="ECO:0007669"/>
    <property type="project" value="TreeGrafter"/>
</dbReference>
<reference evidence="8 9" key="1">
    <citation type="journal article" date="2014" name="Nat. Genet.">
        <title>Whole-genome sequence of a flatfish provides insights into ZW sex chromosome evolution and adaptation to a benthic lifestyle.</title>
        <authorList>
            <person name="Chen S."/>
            <person name="Zhang G."/>
            <person name="Shao C."/>
            <person name="Huang Q."/>
            <person name="Liu G."/>
            <person name="Zhang P."/>
            <person name="Song W."/>
            <person name="An N."/>
            <person name="Chalopin D."/>
            <person name="Volff J.N."/>
            <person name="Hong Y."/>
            <person name="Li Q."/>
            <person name="Sha Z."/>
            <person name="Zhou H."/>
            <person name="Xie M."/>
            <person name="Yu Q."/>
            <person name="Liu Y."/>
            <person name="Xiang H."/>
            <person name="Wang N."/>
            <person name="Wu K."/>
            <person name="Yang C."/>
            <person name="Zhou Q."/>
            <person name="Liao X."/>
            <person name="Yang L."/>
            <person name="Hu Q."/>
            <person name="Zhang J."/>
            <person name="Meng L."/>
            <person name="Jin L."/>
            <person name="Tian Y."/>
            <person name="Lian J."/>
            <person name="Yang J."/>
            <person name="Miao G."/>
            <person name="Liu S."/>
            <person name="Liang Z."/>
            <person name="Yan F."/>
            <person name="Li Y."/>
            <person name="Sun B."/>
            <person name="Zhang H."/>
            <person name="Zhang J."/>
            <person name="Zhu Y."/>
            <person name="Du M."/>
            <person name="Zhao Y."/>
            <person name="Schartl M."/>
            <person name="Tang Q."/>
            <person name="Wang J."/>
        </authorList>
    </citation>
    <scope>NUCLEOTIDE SEQUENCE</scope>
</reference>
<reference evidence="8" key="3">
    <citation type="submission" date="2025-09" db="UniProtKB">
        <authorList>
            <consortium name="Ensembl"/>
        </authorList>
    </citation>
    <scope>IDENTIFICATION</scope>
</reference>
<evidence type="ECO:0000259" key="7">
    <source>
        <dbReference type="PROSITE" id="PS50011"/>
    </source>
</evidence>
<dbReference type="AlphaFoldDB" id="A0A3P8W2G8"/>
<dbReference type="InterPro" id="IPR011009">
    <property type="entry name" value="Kinase-like_dom_sf"/>
</dbReference>
<dbReference type="PANTHER" id="PTHR24058">
    <property type="entry name" value="DUAL SPECIFICITY PROTEIN KINASE"/>
    <property type="match status" value="1"/>
</dbReference>
<dbReference type="Pfam" id="PF00069">
    <property type="entry name" value="Pkinase"/>
    <property type="match status" value="1"/>
</dbReference>
<dbReference type="GO" id="GO:0003714">
    <property type="term" value="F:transcription corepressor activity"/>
    <property type="evidence" value="ECO:0007669"/>
    <property type="project" value="TreeGrafter"/>
</dbReference>
<accession>A0A3P8W2G8</accession>
<evidence type="ECO:0000256" key="3">
    <source>
        <dbReference type="ARBA" id="ARBA00022741"/>
    </source>
</evidence>
<dbReference type="GeneTree" id="ENSGT00940000157742"/>
<dbReference type="GO" id="GO:0004674">
    <property type="term" value="F:protein serine/threonine kinase activity"/>
    <property type="evidence" value="ECO:0007669"/>
    <property type="project" value="UniProtKB-KW"/>
</dbReference>
<evidence type="ECO:0000256" key="4">
    <source>
        <dbReference type="ARBA" id="ARBA00022777"/>
    </source>
</evidence>
<dbReference type="GO" id="GO:0042771">
    <property type="term" value="P:intrinsic apoptotic signaling pathway in response to DNA damage by p53 class mediator"/>
    <property type="evidence" value="ECO:0007669"/>
    <property type="project" value="TreeGrafter"/>
</dbReference>
<dbReference type="Gene3D" id="3.30.200.20">
    <property type="entry name" value="Phosphorylase Kinase, domain 1"/>
    <property type="match status" value="1"/>
</dbReference>
<keyword evidence="9" id="KW-1185">Reference proteome</keyword>
<keyword evidence="6" id="KW-0175">Coiled coil</keyword>
<keyword evidence="5" id="KW-0067">ATP-binding</keyword>
<evidence type="ECO:0000256" key="2">
    <source>
        <dbReference type="ARBA" id="ARBA00022679"/>
    </source>
</evidence>
<dbReference type="GO" id="GO:0045944">
    <property type="term" value="P:positive regulation of transcription by RNA polymerase II"/>
    <property type="evidence" value="ECO:0007669"/>
    <property type="project" value="TreeGrafter"/>
</dbReference>
<keyword evidence="4" id="KW-0418">Kinase</keyword>
<keyword evidence="2" id="KW-0808">Transferase</keyword>
<protein>
    <recommendedName>
        <fullName evidence="7">Protein kinase domain-containing protein</fullName>
    </recommendedName>
</protein>